<dbReference type="InterPro" id="IPR000663">
    <property type="entry name" value="Natr_peptide"/>
</dbReference>
<evidence type="ECO:0000256" key="7">
    <source>
        <dbReference type="ARBA" id="ARBA00023157"/>
    </source>
</evidence>
<dbReference type="GO" id="GO:0008217">
    <property type="term" value="P:regulation of blood pressure"/>
    <property type="evidence" value="ECO:0007669"/>
    <property type="project" value="UniProtKB-KW"/>
</dbReference>
<keyword evidence="10" id="KW-0732">Signal</keyword>
<dbReference type="InterPro" id="IPR030480">
    <property type="entry name" value="Natr_peptide_CS"/>
</dbReference>
<evidence type="ECO:0000313" key="11">
    <source>
        <dbReference type="EMBL" id="JAA74909.1"/>
    </source>
</evidence>
<protein>
    <submittedName>
        <fullName evidence="11">NP-Pse-5</fullName>
    </submittedName>
</protein>
<organism evidence="11">
    <name type="scientific">Pseudonaja modesta</name>
    <dbReference type="NCBI Taxonomy" id="340912"/>
    <lineage>
        <taxon>Eukaryota</taxon>
        <taxon>Metazoa</taxon>
        <taxon>Chordata</taxon>
        <taxon>Craniata</taxon>
        <taxon>Vertebrata</taxon>
        <taxon>Euteleostomi</taxon>
        <taxon>Lepidosauria</taxon>
        <taxon>Squamata</taxon>
        <taxon>Bifurcata</taxon>
        <taxon>Unidentata</taxon>
        <taxon>Episquamata</taxon>
        <taxon>Toxicofera</taxon>
        <taxon>Serpentes</taxon>
        <taxon>Colubroidea</taxon>
        <taxon>Elapidae</taxon>
        <taxon>Hydrophiinae</taxon>
        <taxon>Pseudonaja</taxon>
    </lineage>
</organism>
<sequence length="112" mass="11277">MVGLSRLAGGGLLLLLLLALLPLALDGKPAPLPQALPEAPAGSVMASVTEEQQRLLVAAEESPDPAAGRSGSKVAKLGSGCFGNRLDHIGTSSGMGCNWPNQNRPNPTPAGS</sequence>
<evidence type="ECO:0000256" key="4">
    <source>
        <dbReference type="ARBA" id="ARBA00022525"/>
    </source>
</evidence>
<dbReference type="AlphaFoldDB" id="R4G2J0"/>
<dbReference type="GO" id="GO:0042311">
    <property type="term" value="P:vasodilation"/>
    <property type="evidence" value="ECO:0007669"/>
    <property type="project" value="UniProtKB-KW"/>
</dbReference>
<feature type="signal peptide" evidence="10">
    <location>
        <begin position="1"/>
        <end position="27"/>
    </location>
</feature>
<evidence type="ECO:0000256" key="10">
    <source>
        <dbReference type="SAM" id="SignalP"/>
    </source>
</evidence>
<keyword evidence="4" id="KW-0964">Secreted</keyword>
<evidence type="ECO:0000256" key="9">
    <source>
        <dbReference type="SAM" id="MobiDB-lite"/>
    </source>
</evidence>
<keyword evidence="7" id="KW-1015">Disulfide bond</keyword>
<comment type="subcellular location">
    <subcellularLocation>
        <location evidence="1 8">Secreted</location>
    </subcellularLocation>
</comment>
<dbReference type="GO" id="GO:0005179">
    <property type="term" value="F:hormone activity"/>
    <property type="evidence" value="ECO:0007669"/>
    <property type="project" value="InterPro"/>
</dbReference>
<dbReference type="GO" id="GO:0005576">
    <property type="term" value="C:extracellular region"/>
    <property type="evidence" value="ECO:0007669"/>
    <property type="project" value="UniProtKB-SubCell"/>
</dbReference>
<evidence type="ECO:0000256" key="8">
    <source>
        <dbReference type="RuleBase" id="RU003686"/>
    </source>
</evidence>
<keyword evidence="5" id="KW-0800">Toxin</keyword>
<comment type="similarity">
    <text evidence="2 8">Belongs to the natriuretic peptide family.</text>
</comment>
<reference evidence="11" key="1">
    <citation type="journal article" date="2013" name="Toxins">
        <title>Venom down under: dynamic evolution of Australian elapid snake toxins.</title>
        <authorList>
            <person name="Jackson T.N."/>
            <person name="Sunagar K."/>
            <person name="Undheim E.A."/>
            <person name="Koludarov I."/>
            <person name="Chan A.H."/>
            <person name="Sanders K."/>
            <person name="Ali S.A."/>
            <person name="Hendrikx I."/>
            <person name="Dunstan N."/>
            <person name="Fry B.G."/>
        </authorList>
    </citation>
    <scope>NUCLEOTIDE SEQUENCE</scope>
    <source>
        <tissue evidence="11">Maxillary venom gland</tissue>
    </source>
</reference>
<dbReference type="EMBL" id="GAHH01000062">
    <property type="protein sequence ID" value="JAA74909.1"/>
    <property type="molecule type" value="mRNA"/>
</dbReference>
<evidence type="ECO:0000256" key="3">
    <source>
        <dbReference type="ARBA" id="ARBA00022429"/>
    </source>
</evidence>
<dbReference type="GO" id="GO:0090729">
    <property type="term" value="F:toxin activity"/>
    <property type="evidence" value="ECO:0007669"/>
    <property type="project" value="UniProtKB-KW"/>
</dbReference>
<name>R4G2J0_9SAUR</name>
<keyword evidence="8" id="KW-0838">Vasoactive</keyword>
<evidence type="ECO:0000256" key="5">
    <source>
        <dbReference type="ARBA" id="ARBA00022656"/>
    </source>
</evidence>
<dbReference type="SMART" id="SM00183">
    <property type="entry name" value="NAT_PEP"/>
    <property type="match status" value="1"/>
</dbReference>
<accession>R4G2J0</accession>
<keyword evidence="6" id="KW-0382">Hypotensive agent</keyword>
<dbReference type="PROSITE" id="PS00263">
    <property type="entry name" value="NATRIURETIC_PEPTIDE"/>
    <property type="match status" value="1"/>
</dbReference>
<dbReference type="Pfam" id="PF00212">
    <property type="entry name" value="ANP"/>
    <property type="match status" value="1"/>
</dbReference>
<feature type="region of interest" description="Disordered" evidence="9">
    <location>
        <begin position="91"/>
        <end position="112"/>
    </location>
</feature>
<keyword evidence="3" id="KW-0840">Vasodilator</keyword>
<evidence type="ECO:0000256" key="6">
    <source>
        <dbReference type="ARBA" id="ARBA00022924"/>
    </source>
</evidence>
<feature type="chain" id="PRO_5004365294" evidence="10">
    <location>
        <begin position="28"/>
        <end position="112"/>
    </location>
</feature>
<evidence type="ECO:0000256" key="1">
    <source>
        <dbReference type="ARBA" id="ARBA00004613"/>
    </source>
</evidence>
<evidence type="ECO:0000256" key="2">
    <source>
        <dbReference type="ARBA" id="ARBA00009041"/>
    </source>
</evidence>
<proteinExistence type="evidence at transcript level"/>